<dbReference type="InterPro" id="IPR014043">
    <property type="entry name" value="Acyl_transferase_dom"/>
</dbReference>
<dbReference type="EMBL" id="CP002659">
    <property type="protein sequence ID" value="AEC02764.1"/>
    <property type="molecule type" value="Genomic_DNA"/>
</dbReference>
<dbReference type="Pfam" id="PF00698">
    <property type="entry name" value="Acyl_transf_1"/>
    <property type="match status" value="1"/>
</dbReference>
<feature type="domain" description="Malonyl-CoA:ACP transacylase (MAT)" evidence="8">
    <location>
        <begin position="14"/>
        <end position="315"/>
    </location>
</feature>
<comment type="similarity">
    <text evidence="6">Belongs to the fabD family.</text>
</comment>
<dbReference type="InterPro" id="IPR016035">
    <property type="entry name" value="Acyl_Trfase/lysoPLipase"/>
</dbReference>
<dbReference type="RefSeq" id="WP_013740158.1">
    <property type="nucleotide sequence ID" value="NC_015436.1"/>
</dbReference>
<dbReference type="InterPro" id="IPR050858">
    <property type="entry name" value="Mal-CoA-ACP_Trans/PKS_FabD"/>
</dbReference>
<dbReference type="KEGG" id="scc:Spico_1562"/>
<evidence type="ECO:0000256" key="4">
    <source>
        <dbReference type="ARBA" id="ARBA00023315"/>
    </source>
</evidence>
<proteinExistence type="inferred from homology"/>
<dbReference type="SUPFAM" id="SSF52151">
    <property type="entry name" value="FabD/lysophospholipase-like"/>
    <property type="match status" value="1"/>
</dbReference>
<evidence type="ECO:0000256" key="3">
    <source>
        <dbReference type="ARBA" id="ARBA00022679"/>
    </source>
</evidence>
<dbReference type="GO" id="GO:0004314">
    <property type="term" value="F:[acyl-carrier-protein] S-malonyltransferase activity"/>
    <property type="evidence" value="ECO:0007669"/>
    <property type="project" value="UniProtKB-EC"/>
</dbReference>
<evidence type="ECO:0000313" key="9">
    <source>
        <dbReference type="EMBL" id="AEC02764.1"/>
    </source>
</evidence>
<dbReference type="AlphaFoldDB" id="F4GJL7"/>
<accession>F4GJL7</accession>
<dbReference type="SUPFAM" id="SSF55048">
    <property type="entry name" value="Probable ACP-binding domain of malonyl-CoA ACP transacylase"/>
    <property type="match status" value="1"/>
</dbReference>
<dbReference type="InterPro" id="IPR016036">
    <property type="entry name" value="Malonyl_transacylase_ACP-bd"/>
</dbReference>
<gene>
    <name evidence="9" type="ordered locus">Spico_1562</name>
</gene>
<evidence type="ECO:0000256" key="5">
    <source>
        <dbReference type="ARBA" id="ARBA00048462"/>
    </source>
</evidence>
<dbReference type="Gene3D" id="3.40.366.10">
    <property type="entry name" value="Malonyl-Coenzyme A Acyl Carrier Protein, domain 2"/>
    <property type="match status" value="1"/>
</dbReference>
<keyword evidence="4 6" id="KW-0012">Acyltransferase</keyword>
<evidence type="ECO:0000256" key="1">
    <source>
        <dbReference type="ARBA" id="ARBA00013258"/>
    </source>
</evidence>
<dbReference type="HOGENOM" id="CLU_030558_1_1_12"/>
<organism evidence="9 10">
    <name type="scientific">Parasphaerochaeta coccoides (strain ATCC BAA-1237 / DSM 17374 / SPN1)</name>
    <name type="common">Sphaerochaeta coccoides</name>
    <dbReference type="NCBI Taxonomy" id="760011"/>
    <lineage>
        <taxon>Bacteria</taxon>
        <taxon>Pseudomonadati</taxon>
        <taxon>Spirochaetota</taxon>
        <taxon>Spirochaetia</taxon>
        <taxon>Spirochaetales</taxon>
        <taxon>Sphaerochaetaceae</taxon>
        <taxon>Parasphaerochaeta</taxon>
    </lineage>
</organism>
<dbReference type="GO" id="GO:0005829">
    <property type="term" value="C:cytosol"/>
    <property type="evidence" value="ECO:0007669"/>
    <property type="project" value="TreeGrafter"/>
</dbReference>
<keyword evidence="10" id="KW-1185">Reference proteome</keyword>
<dbReference type="InterPro" id="IPR024925">
    <property type="entry name" value="Malonyl_CoA-ACP_transAc"/>
</dbReference>
<dbReference type="GO" id="GO:0006633">
    <property type="term" value="P:fatty acid biosynthetic process"/>
    <property type="evidence" value="ECO:0007669"/>
    <property type="project" value="TreeGrafter"/>
</dbReference>
<dbReference type="eggNOG" id="COG0331">
    <property type="taxonomic scope" value="Bacteria"/>
</dbReference>
<reference evidence="10" key="1">
    <citation type="submission" date="2011-04" db="EMBL/GenBank/DDBJ databases">
        <title>The complete genome of Spirochaeta coccoides DSM 17374.</title>
        <authorList>
            <person name="Lucas S."/>
            <person name="Copeland A."/>
            <person name="Lapidus A."/>
            <person name="Bruce D."/>
            <person name="Goodwin L."/>
            <person name="Pitluck S."/>
            <person name="Peters L."/>
            <person name="Kyrpides N."/>
            <person name="Mavromatis K."/>
            <person name="Pagani I."/>
            <person name="Ivanova N."/>
            <person name="Ovchinnikova G."/>
            <person name="Lu M."/>
            <person name="Detter J.C."/>
            <person name="Tapia R."/>
            <person name="Han C."/>
            <person name="Land M."/>
            <person name="Hauser L."/>
            <person name="Markowitz V."/>
            <person name="Cheng J.-F."/>
            <person name="Hugenholtz P."/>
            <person name="Woyke T."/>
            <person name="Wu D."/>
            <person name="Spring S."/>
            <person name="Schroeder M."/>
            <person name="Brambilla E."/>
            <person name="Klenk H.-P."/>
            <person name="Eisen J.A."/>
        </authorList>
    </citation>
    <scope>NUCLEOTIDE SEQUENCE [LARGE SCALE GENOMIC DNA]</scope>
    <source>
        <strain evidence="10">ATCC BAA-1237 / DSM 17374 / SPN1</strain>
    </source>
</reference>
<dbReference type="PIRSF" id="PIRSF000446">
    <property type="entry name" value="Mct"/>
    <property type="match status" value="1"/>
</dbReference>
<evidence type="ECO:0000256" key="2">
    <source>
        <dbReference type="ARBA" id="ARBA00018953"/>
    </source>
</evidence>
<feature type="active site" evidence="7">
    <location>
        <position position="211"/>
    </location>
</feature>
<reference evidence="9 10" key="2">
    <citation type="journal article" date="2012" name="Stand. Genomic Sci.">
        <title>Complete genome sequence of the termite hindgut bacterium Spirochaeta coccoides type strain (SPN1(T)), reclassification in the genus Sphaerochaeta as Sphaerochaeta coccoides comb. nov. and emendations of the family Spirochaetaceae and the genus Sphaerochaeta.</title>
        <authorList>
            <person name="Abt B."/>
            <person name="Han C."/>
            <person name="Scheuner C."/>
            <person name="Lu M."/>
            <person name="Lapidus A."/>
            <person name="Nolan M."/>
            <person name="Lucas S."/>
            <person name="Hammon N."/>
            <person name="Deshpande S."/>
            <person name="Cheng J.F."/>
            <person name="Tapia R."/>
            <person name="Goodwin L.A."/>
            <person name="Pitluck S."/>
            <person name="Liolios K."/>
            <person name="Pagani I."/>
            <person name="Ivanova N."/>
            <person name="Mavromatis K."/>
            <person name="Mikhailova N."/>
            <person name="Huntemann M."/>
            <person name="Pati A."/>
            <person name="Chen A."/>
            <person name="Palaniappan K."/>
            <person name="Land M."/>
            <person name="Hauser L."/>
            <person name="Brambilla E.M."/>
            <person name="Rohde M."/>
            <person name="Spring S."/>
            <person name="Gronow S."/>
            <person name="Goker M."/>
            <person name="Woyke T."/>
            <person name="Bristow J."/>
            <person name="Eisen J.A."/>
            <person name="Markowitz V."/>
            <person name="Hugenholtz P."/>
            <person name="Kyrpides N.C."/>
            <person name="Klenk H.P."/>
            <person name="Detter J.C."/>
        </authorList>
    </citation>
    <scope>NUCLEOTIDE SEQUENCE [LARGE SCALE GENOMIC DNA]</scope>
    <source>
        <strain evidence="10">ATCC BAA-1237 / DSM 17374 / SPN1</strain>
    </source>
</reference>
<name>F4GJL7_PARC1</name>
<dbReference type="OrthoDB" id="9805460at2"/>
<dbReference type="SMART" id="SM00827">
    <property type="entry name" value="PKS_AT"/>
    <property type="match status" value="1"/>
</dbReference>
<protein>
    <recommendedName>
        <fullName evidence="2 6">Malonyl CoA-acyl carrier protein transacylase</fullName>
        <ecNumber evidence="1 6">2.3.1.39</ecNumber>
    </recommendedName>
</protein>
<comment type="catalytic activity">
    <reaction evidence="5 6">
        <text>holo-[ACP] + malonyl-CoA = malonyl-[ACP] + CoA</text>
        <dbReference type="Rhea" id="RHEA:41792"/>
        <dbReference type="Rhea" id="RHEA-COMP:9623"/>
        <dbReference type="Rhea" id="RHEA-COMP:9685"/>
        <dbReference type="ChEBI" id="CHEBI:57287"/>
        <dbReference type="ChEBI" id="CHEBI:57384"/>
        <dbReference type="ChEBI" id="CHEBI:64479"/>
        <dbReference type="ChEBI" id="CHEBI:78449"/>
        <dbReference type="EC" id="2.3.1.39"/>
    </reaction>
</comment>
<dbReference type="InterPro" id="IPR001227">
    <property type="entry name" value="Ac_transferase_dom_sf"/>
</dbReference>
<dbReference type="STRING" id="760011.Spico_1562"/>
<evidence type="ECO:0000313" key="10">
    <source>
        <dbReference type="Proteomes" id="UP000007939"/>
    </source>
</evidence>
<dbReference type="Gene3D" id="3.30.70.250">
    <property type="entry name" value="Malonyl-CoA ACP transacylase, ACP-binding"/>
    <property type="match status" value="1"/>
</dbReference>
<feature type="active site" evidence="7">
    <location>
        <position position="98"/>
    </location>
</feature>
<evidence type="ECO:0000256" key="7">
    <source>
        <dbReference type="PIRSR" id="PIRSR000446-1"/>
    </source>
</evidence>
<evidence type="ECO:0000256" key="6">
    <source>
        <dbReference type="PIRNR" id="PIRNR000446"/>
    </source>
</evidence>
<dbReference type="PANTHER" id="PTHR42681">
    <property type="entry name" value="MALONYL-COA-ACYL CARRIER PROTEIN TRANSACYLASE, MITOCHONDRIAL"/>
    <property type="match status" value="1"/>
</dbReference>
<evidence type="ECO:0000259" key="8">
    <source>
        <dbReference type="SMART" id="SM00827"/>
    </source>
</evidence>
<keyword evidence="3 6" id="KW-0808">Transferase</keyword>
<dbReference type="EC" id="2.3.1.39" evidence="1 6"/>
<sequence length="330" mass="34996">MKTKEKPEVRYAMLHPGQGAQNPGMALDLYTASPAVRKLFSMASDIASKNLFTVMASGTEEELKKTENTQLAVALASRAAVIRAGELGIETACCAGFSLGELPALVCAGVLDDERLFSILVERGRCMSQAVEMLCADGVRPGMAVVIGLGFSRVKEILEEENVQGIYCANDNSPAQVVLAGDVGKMDALAGVLIARGARRVMPLKVSGPFHTPLMEKAVEPFATFLEGISFSEPVLPIASSVSGEWVESGADARHNCAIQLSSPVVWTRVMDALRQRQRELGFSCLLETGPGTVLAGLWGREAACPVYPGGTENDLQGISLQGIKGKENG</sequence>
<dbReference type="PANTHER" id="PTHR42681:SF1">
    <property type="entry name" value="MALONYL-COA-ACYL CARRIER PROTEIN TRANSACYLASE, MITOCHONDRIAL"/>
    <property type="match status" value="1"/>
</dbReference>
<dbReference type="Proteomes" id="UP000007939">
    <property type="component" value="Chromosome"/>
</dbReference>